<accession>A0ABD6CGB2</accession>
<name>A0ABD6CGB2_9EURY</name>
<dbReference type="EMBL" id="JBHUDJ010000014">
    <property type="protein sequence ID" value="MFD1588982.1"/>
    <property type="molecule type" value="Genomic_DNA"/>
</dbReference>
<evidence type="ECO:0000313" key="4">
    <source>
        <dbReference type="EMBL" id="MFD1588982.1"/>
    </source>
</evidence>
<sequence>MNDHRVLGGALLVLAALLVANPLYIFQHPDEINEVQVGNYYDRTPTANYTYEELSPRAQDVVRKAIESPDNSTRFRGDEARPPEFTFARPSNDTRDVARSRYRVAYNGTNYTLRLVYDYSATRSTVTLGESENRTATANYTYEQLSPRAQELFRTVHAASNNTTTFQGDEKRPPEFRVAPRTNATSGIVVGSVYRVEYNGTNYTIETFTPPRVMQSETRRSQSLVVFGLILGAIGALFVWRPQPLTLGYALGGFGAVFLVLNLAYRYTPTVAGWVTVFGSSIFVMLAILGGIVSGGYLVYKTNRERRLSQVR</sequence>
<comment type="caution">
    <text evidence="4">The sequence shown here is derived from an EMBL/GenBank/DDBJ whole genome shotgun (WGS) entry which is preliminary data.</text>
</comment>
<proteinExistence type="predicted"/>
<feature type="transmembrane region" description="Helical" evidence="2">
    <location>
        <begin position="247"/>
        <end position="265"/>
    </location>
</feature>
<keyword evidence="5" id="KW-1185">Reference proteome</keyword>
<keyword evidence="2" id="KW-0812">Transmembrane</keyword>
<feature type="region of interest" description="Disordered" evidence="1">
    <location>
        <begin position="70"/>
        <end position="92"/>
    </location>
</feature>
<feature type="compositionally biased region" description="Basic and acidic residues" evidence="1">
    <location>
        <begin position="70"/>
        <end position="82"/>
    </location>
</feature>
<dbReference type="Pfam" id="PF25934">
    <property type="entry name" value="DUF7979"/>
    <property type="match status" value="1"/>
</dbReference>
<dbReference type="RefSeq" id="WP_247378633.1">
    <property type="nucleotide sequence ID" value="NZ_JALLGV010000005.1"/>
</dbReference>
<gene>
    <name evidence="4" type="ORF">ACFR9U_18540</name>
</gene>
<protein>
    <recommendedName>
        <fullName evidence="3">DUF7979 domain-containing protein</fullName>
    </recommendedName>
</protein>
<reference evidence="4 5" key="1">
    <citation type="journal article" date="2019" name="Int. J. Syst. Evol. Microbiol.">
        <title>The Global Catalogue of Microorganisms (GCM) 10K type strain sequencing project: providing services to taxonomists for standard genome sequencing and annotation.</title>
        <authorList>
            <consortium name="The Broad Institute Genomics Platform"/>
            <consortium name="The Broad Institute Genome Sequencing Center for Infectious Disease"/>
            <person name="Wu L."/>
            <person name="Ma J."/>
        </authorList>
    </citation>
    <scope>NUCLEOTIDE SEQUENCE [LARGE SCALE GENOMIC DNA]</scope>
    <source>
        <strain evidence="4 5">CGMCC 1.12125</strain>
    </source>
</reference>
<evidence type="ECO:0000259" key="3">
    <source>
        <dbReference type="Pfam" id="PF25934"/>
    </source>
</evidence>
<keyword evidence="2" id="KW-0472">Membrane</keyword>
<dbReference type="InterPro" id="IPR058285">
    <property type="entry name" value="DUF7979"/>
</dbReference>
<feature type="transmembrane region" description="Helical" evidence="2">
    <location>
        <begin position="221"/>
        <end position="240"/>
    </location>
</feature>
<evidence type="ECO:0000256" key="2">
    <source>
        <dbReference type="SAM" id="Phobius"/>
    </source>
</evidence>
<keyword evidence="2" id="KW-1133">Transmembrane helix</keyword>
<dbReference type="AlphaFoldDB" id="A0ABD6CGB2"/>
<feature type="domain" description="DUF7979" evidence="3">
    <location>
        <begin position="44"/>
        <end position="113"/>
    </location>
</feature>
<dbReference type="Proteomes" id="UP001597119">
    <property type="component" value="Unassembled WGS sequence"/>
</dbReference>
<feature type="transmembrane region" description="Helical" evidence="2">
    <location>
        <begin position="271"/>
        <end position="300"/>
    </location>
</feature>
<evidence type="ECO:0000313" key="5">
    <source>
        <dbReference type="Proteomes" id="UP001597119"/>
    </source>
</evidence>
<organism evidence="4 5">
    <name type="scientific">Halorientalis brevis</name>
    <dbReference type="NCBI Taxonomy" id="1126241"/>
    <lineage>
        <taxon>Archaea</taxon>
        <taxon>Methanobacteriati</taxon>
        <taxon>Methanobacteriota</taxon>
        <taxon>Stenosarchaea group</taxon>
        <taxon>Halobacteria</taxon>
        <taxon>Halobacteriales</taxon>
        <taxon>Haloarculaceae</taxon>
        <taxon>Halorientalis</taxon>
    </lineage>
</organism>
<evidence type="ECO:0000256" key="1">
    <source>
        <dbReference type="SAM" id="MobiDB-lite"/>
    </source>
</evidence>